<protein>
    <recommendedName>
        <fullName evidence="1">Lreu-0056-like domain-containing protein</fullName>
    </recommendedName>
</protein>
<dbReference type="AlphaFoldDB" id="A0A0D4CNA0"/>
<proteinExistence type="predicted"/>
<organism evidence="2 3">
    <name type="scientific">Limosilactobacillus mucosae LM1</name>
    <dbReference type="NCBI Taxonomy" id="1130798"/>
    <lineage>
        <taxon>Bacteria</taxon>
        <taxon>Bacillati</taxon>
        <taxon>Bacillota</taxon>
        <taxon>Bacilli</taxon>
        <taxon>Lactobacillales</taxon>
        <taxon>Lactobacillaceae</taxon>
        <taxon>Limosilactobacillus</taxon>
    </lineage>
</organism>
<dbReference type="InterPro" id="IPR054365">
    <property type="entry name" value="Lreu_0056-like"/>
</dbReference>
<dbReference type="Proteomes" id="UP000003645">
    <property type="component" value="Chromosome"/>
</dbReference>
<evidence type="ECO:0000313" key="3">
    <source>
        <dbReference type="Proteomes" id="UP000003645"/>
    </source>
</evidence>
<accession>A0A0D4CNA0</accession>
<dbReference type="KEGG" id="lmu:LBLM1_00960"/>
<name>A0A0D4CNA0_LIMMU</name>
<dbReference type="Pfam" id="PF22125">
    <property type="entry name" value="Lreu_0056_like"/>
    <property type="match status" value="1"/>
</dbReference>
<feature type="domain" description="Lreu-0056-like" evidence="1">
    <location>
        <begin position="48"/>
        <end position="157"/>
    </location>
</feature>
<sequence length="159" mass="18252">MKIIALILSTLIFVSVIPLVFEKYNIVQNNFDTVQAKKHRHHMPKLLDQQVAVLVGLDINPKWVHQQSSKGKLIYGVVKPSDTVPDGVKDYSFLSTDSEGEGIYLFFKTENNRVTIKYANHGNKLHTKTVTLSHLVNQLYRTKNQRQRVDNYVSSLRTE</sequence>
<evidence type="ECO:0000259" key="1">
    <source>
        <dbReference type="Pfam" id="PF22125"/>
    </source>
</evidence>
<reference evidence="2 3" key="1">
    <citation type="journal article" date="2012" name="J. Bacteriol.">
        <title>Genome sequence of Lactobacillus mucosae LM1, isolated from piglet feces.</title>
        <authorList>
            <person name="Lee J.H."/>
            <person name="Valeriano V.D."/>
            <person name="Shin Y.R."/>
            <person name="Chae J.P."/>
            <person name="Kim G.B."/>
            <person name="Ham J.S."/>
            <person name="Chun J."/>
            <person name="Kang D.K."/>
        </authorList>
    </citation>
    <scope>NUCLEOTIDE SEQUENCE [LARGE SCALE GENOMIC DNA]</scope>
    <source>
        <strain evidence="2 3">LM1</strain>
    </source>
</reference>
<dbReference type="STRING" id="1130798.LBLM1_00960"/>
<dbReference type="Gene3D" id="3.30.1460.60">
    <property type="match status" value="1"/>
</dbReference>
<gene>
    <name evidence="2" type="ORF">LBLM1_00960</name>
</gene>
<dbReference type="CDD" id="cd15778">
    <property type="entry name" value="Lreu_0056_like"/>
    <property type="match status" value="1"/>
</dbReference>
<keyword evidence="3" id="KW-1185">Reference proteome</keyword>
<dbReference type="HOGENOM" id="CLU_1641616_0_0_9"/>
<evidence type="ECO:0000313" key="2">
    <source>
        <dbReference type="EMBL" id="AJT51400.1"/>
    </source>
</evidence>
<dbReference type="EMBL" id="CP011013">
    <property type="protein sequence ID" value="AJT51400.1"/>
    <property type="molecule type" value="Genomic_DNA"/>
</dbReference>